<accession>A0A8H7ZRL1</accession>
<dbReference type="Gene3D" id="3.40.50.300">
    <property type="entry name" value="P-loop containing nucleotide triphosphate hydrolases"/>
    <property type="match status" value="1"/>
</dbReference>
<gene>
    <name evidence="4" type="ORF">BJ554DRAFT_1449</name>
</gene>
<dbReference type="Proteomes" id="UP000673691">
    <property type="component" value="Unassembled WGS sequence"/>
</dbReference>
<dbReference type="PRINTS" id="PR00315">
    <property type="entry name" value="ELONGATNFCT"/>
</dbReference>
<dbReference type="GO" id="GO:0003924">
    <property type="term" value="F:GTPase activity"/>
    <property type="evidence" value="ECO:0007669"/>
    <property type="project" value="InterPro"/>
</dbReference>
<dbReference type="EMBL" id="JAEFCI010008636">
    <property type="protein sequence ID" value="KAG5458338.1"/>
    <property type="molecule type" value="Genomic_DNA"/>
</dbReference>
<evidence type="ECO:0000256" key="1">
    <source>
        <dbReference type="ARBA" id="ARBA00022741"/>
    </source>
</evidence>
<sequence length="116" mass="13507">MEKLRQEADALGKSSFAFAFYMDRQKEERARGVTISCTTKEFFTERWHYTIIDAPGHRDFIKNMISGAAQADVGLLMVPAGKSLLSRNFEGFRCAPRRNVERRFFLNVLRLLFPRR</sequence>
<evidence type="ECO:0000256" key="2">
    <source>
        <dbReference type="ARBA" id="ARBA00023134"/>
    </source>
</evidence>
<dbReference type="SUPFAM" id="SSF52540">
    <property type="entry name" value="P-loop containing nucleoside triphosphate hydrolases"/>
    <property type="match status" value="1"/>
</dbReference>
<dbReference type="OrthoDB" id="342024at2759"/>
<protein>
    <submittedName>
        <fullName evidence="4">P-loop containing nucleoside triphosphate hydrolase protein</fullName>
    </submittedName>
</protein>
<evidence type="ECO:0000259" key="3">
    <source>
        <dbReference type="Pfam" id="PF00009"/>
    </source>
</evidence>
<feature type="domain" description="Tr-type G" evidence="3">
    <location>
        <begin position="19"/>
        <end position="107"/>
    </location>
</feature>
<keyword evidence="2" id="KW-0342">GTP-binding</keyword>
<evidence type="ECO:0000313" key="5">
    <source>
        <dbReference type="Proteomes" id="UP000673691"/>
    </source>
</evidence>
<comment type="caution">
    <text evidence="4">The sequence shown here is derived from an EMBL/GenBank/DDBJ whole genome shotgun (WGS) entry which is preliminary data.</text>
</comment>
<dbReference type="InterPro" id="IPR050100">
    <property type="entry name" value="TRAFAC_GTPase_members"/>
</dbReference>
<dbReference type="PROSITE" id="PS00301">
    <property type="entry name" value="G_TR_1"/>
    <property type="match status" value="1"/>
</dbReference>
<keyword evidence="4" id="KW-0378">Hydrolase</keyword>
<name>A0A8H7ZRL1_9FUNG</name>
<reference evidence="4 5" key="1">
    <citation type="journal article" name="Sci. Rep.">
        <title>Genome-scale phylogenetic analyses confirm Olpidium as the closest living zoosporic fungus to the non-flagellated, terrestrial fungi.</title>
        <authorList>
            <person name="Chang Y."/>
            <person name="Rochon D."/>
            <person name="Sekimoto S."/>
            <person name="Wang Y."/>
            <person name="Chovatia M."/>
            <person name="Sandor L."/>
            <person name="Salamov A."/>
            <person name="Grigoriev I.V."/>
            <person name="Stajich J.E."/>
            <person name="Spatafora J.W."/>
        </authorList>
    </citation>
    <scope>NUCLEOTIDE SEQUENCE [LARGE SCALE GENOMIC DNA]</scope>
    <source>
        <strain evidence="4">S191</strain>
    </source>
</reference>
<keyword evidence="1" id="KW-0547">Nucleotide-binding</keyword>
<organism evidence="4 5">
    <name type="scientific">Olpidium bornovanus</name>
    <dbReference type="NCBI Taxonomy" id="278681"/>
    <lineage>
        <taxon>Eukaryota</taxon>
        <taxon>Fungi</taxon>
        <taxon>Fungi incertae sedis</taxon>
        <taxon>Olpidiomycota</taxon>
        <taxon>Olpidiomycotina</taxon>
        <taxon>Olpidiomycetes</taxon>
        <taxon>Olpidiales</taxon>
        <taxon>Olpidiaceae</taxon>
        <taxon>Olpidium</taxon>
    </lineage>
</organism>
<proteinExistence type="predicted"/>
<dbReference type="PANTHER" id="PTHR23115">
    <property type="entry name" value="TRANSLATION FACTOR"/>
    <property type="match status" value="1"/>
</dbReference>
<dbReference type="InterPro" id="IPR031157">
    <property type="entry name" value="G_TR_CS"/>
</dbReference>
<dbReference type="GO" id="GO:0005525">
    <property type="term" value="F:GTP binding"/>
    <property type="evidence" value="ECO:0007669"/>
    <property type="project" value="UniProtKB-KW"/>
</dbReference>
<dbReference type="Pfam" id="PF00009">
    <property type="entry name" value="GTP_EFTU"/>
    <property type="match status" value="1"/>
</dbReference>
<evidence type="ECO:0000313" key="4">
    <source>
        <dbReference type="EMBL" id="KAG5458338.1"/>
    </source>
</evidence>
<dbReference type="InterPro" id="IPR000795">
    <property type="entry name" value="T_Tr_GTP-bd_dom"/>
</dbReference>
<keyword evidence="5" id="KW-1185">Reference proteome</keyword>
<dbReference type="InterPro" id="IPR027417">
    <property type="entry name" value="P-loop_NTPase"/>
</dbReference>
<dbReference type="AlphaFoldDB" id="A0A8H7ZRL1"/>